<dbReference type="PIRSF" id="PIRSF006470">
    <property type="entry name" value="DctB"/>
    <property type="match status" value="1"/>
</dbReference>
<feature type="chain" id="PRO_5039512360" evidence="2">
    <location>
        <begin position="22"/>
        <end position="344"/>
    </location>
</feature>
<evidence type="ECO:0000256" key="1">
    <source>
        <dbReference type="ARBA" id="ARBA00022729"/>
    </source>
</evidence>
<proteinExistence type="predicted"/>
<dbReference type="AlphaFoldDB" id="A0A841KMB0"/>
<dbReference type="InterPro" id="IPR038404">
    <property type="entry name" value="TRAP_DctP_sf"/>
</dbReference>
<dbReference type="PROSITE" id="PS51257">
    <property type="entry name" value="PROKAR_LIPOPROTEIN"/>
    <property type="match status" value="1"/>
</dbReference>
<reference evidence="3 4" key="1">
    <citation type="submission" date="2020-08" db="EMBL/GenBank/DDBJ databases">
        <title>Genomic Encyclopedia of Type Strains, Phase IV (KMG-IV): sequencing the most valuable type-strain genomes for metagenomic binning, comparative biology and taxonomic classification.</title>
        <authorList>
            <person name="Goeker M."/>
        </authorList>
    </citation>
    <scope>NUCLEOTIDE SEQUENCE [LARGE SCALE GENOMIC DNA]</scope>
    <source>
        <strain evidence="3 4">DSM 103526</strain>
    </source>
</reference>
<organism evidence="3 4">
    <name type="scientific">Anaerosolibacter carboniphilus</name>
    <dbReference type="NCBI Taxonomy" id="1417629"/>
    <lineage>
        <taxon>Bacteria</taxon>
        <taxon>Bacillati</taxon>
        <taxon>Bacillota</taxon>
        <taxon>Clostridia</taxon>
        <taxon>Peptostreptococcales</taxon>
        <taxon>Thermotaleaceae</taxon>
        <taxon>Anaerosolibacter</taxon>
    </lineage>
</organism>
<dbReference type="GO" id="GO:0055085">
    <property type="term" value="P:transmembrane transport"/>
    <property type="evidence" value="ECO:0007669"/>
    <property type="project" value="InterPro"/>
</dbReference>
<evidence type="ECO:0000313" key="3">
    <source>
        <dbReference type="EMBL" id="MBB6214391.1"/>
    </source>
</evidence>
<dbReference type="GO" id="GO:0030288">
    <property type="term" value="C:outer membrane-bounded periplasmic space"/>
    <property type="evidence" value="ECO:0007669"/>
    <property type="project" value="InterPro"/>
</dbReference>
<dbReference type="RefSeq" id="WP_184307781.1">
    <property type="nucleotide sequence ID" value="NZ_JACHEN010000002.1"/>
</dbReference>
<evidence type="ECO:0000256" key="2">
    <source>
        <dbReference type="SAM" id="SignalP"/>
    </source>
</evidence>
<accession>A0A841KMB0</accession>
<keyword evidence="4" id="KW-1185">Reference proteome</keyword>
<dbReference type="Proteomes" id="UP000579281">
    <property type="component" value="Unassembled WGS sequence"/>
</dbReference>
<feature type="signal peptide" evidence="2">
    <location>
        <begin position="1"/>
        <end position="21"/>
    </location>
</feature>
<dbReference type="NCBIfam" id="NF037995">
    <property type="entry name" value="TRAP_S1"/>
    <property type="match status" value="1"/>
</dbReference>
<dbReference type="InterPro" id="IPR004682">
    <property type="entry name" value="TRAP_DctP"/>
</dbReference>
<dbReference type="PANTHER" id="PTHR33376">
    <property type="match status" value="1"/>
</dbReference>
<dbReference type="InterPro" id="IPR018389">
    <property type="entry name" value="DctP_fam"/>
</dbReference>
<dbReference type="Gene3D" id="3.40.190.170">
    <property type="entry name" value="Bacterial extracellular solute-binding protein, family 7"/>
    <property type="match status" value="1"/>
</dbReference>
<name>A0A841KMB0_9FIRM</name>
<dbReference type="GO" id="GO:0030246">
    <property type="term" value="F:carbohydrate binding"/>
    <property type="evidence" value="ECO:0007669"/>
    <property type="project" value="TreeGrafter"/>
</dbReference>
<dbReference type="EMBL" id="JACHEN010000002">
    <property type="protein sequence ID" value="MBB6214391.1"/>
    <property type="molecule type" value="Genomic_DNA"/>
</dbReference>
<dbReference type="CDD" id="cd13671">
    <property type="entry name" value="PBP2_TRAP_SBP_like_3"/>
    <property type="match status" value="1"/>
</dbReference>
<gene>
    <name evidence="3" type="ORF">HNQ80_000471</name>
</gene>
<protein>
    <submittedName>
        <fullName evidence="3">Tripartite ATP-independent transporter DctP family solute receptor</fullName>
    </submittedName>
</protein>
<dbReference type="Pfam" id="PF03480">
    <property type="entry name" value="DctP"/>
    <property type="match status" value="1"/>
</dbReference>
<keyword evidence="1 2" id="KW-0732">Signal</keyword>
<evidence type="ECO:0000313" key="4">
    <source>
        <dbReference type="Proteomes" id="UP000579281"/>
    </source>
</evidence>
<comment type="caution">
    <text evidence="3">The sequence shown here is derived from an EMBL/GenBank/DDBJ whole genome shotgun (WGS) entry which is preliminary data.</text>
</comment>
<keyword evidence="3" id="KW-0675">Receptor</keyword>
<sequence length="344" mass="38376">MQKRIIALLLVVLMVVLSGCAGKTTEPSKTNEGTEAVKTQVIKVAFNQPENHPQYKAMQQFGEKVFERTNGAYKIEIFPNELLGPQRETVELVQTGAIGMSIVANSLVENFNKKFSILGLPYIYDSKEHQNAVFTDDTIVGDLFKSTADNNFIVLTAFHAGARNVYTNKAINTPADLKGLKIRIMESDTNIKMMKYMGGVGTPMGQGEVYTATQSGVIDGGENNELIYANMKHYEVAKVYSYTQHLMIPDLLIINKALYEGMSEEHKAIFNEEIKNATTAEVDLWEVDAEVAKKTAQDNGAQFVYPDIKAFQESVKPLHDELTQDPEFKKLYDAIRAKAETVKK</sequence>
<dbReference type="PANTHER" id="PTHR33376:SF2">
    <property type="entry name" value="DICARBOXYLATE-BINDING PERIPLASMIC PROTEIN"/>
    <property type="match status" value="1"/>
</dbReference>
<dbReference type="NCBIfam" id="TIGR00787">
    <property type="entry name" value="dctP"/>
    <property type="match status" value="1"/>
</dbReference>